<evidence type="ECO:0000259" key="1">
    <source>
        <dbReference type="Pfam" id="PF13681"/>
    </source>
</evidence>
<evidence type="ECO:0000313" key="4">
    <source>
        <dbReference type="Proteomes" id="UP000254794"/>
    </source>
</evidence>
<dbReference type="EMBL" id="UGOD01000001">
    <property type="protein sequence ID" value="STX50686.1"/>
    <property type="molecule type" value="Genomic_DNA"/>
</dbReference>
<evidence type="ECO:0000313" key="3">
    <source>
        <dbReference type="EMBL" id="STX50686.1"/>
    </source>
</evidence>
<accession>A0A378JHA6</accession>
<evidence type="ECO:0000259" key="2">
    <source>
        <dbReference type="Pfam" id="PF14341"/>
    </source>
</evidence>
<feature type="domain" description="PilX/PilW C-terminal" evidence="1">
    <location>
        <begin position="80"/>
        <end position="166"/>
    </location>
</feature>
<dbReference type="InterPro" id="IPR025746">
    <property type="entry name" value="PilX_N_dom"/>
</dbReference>
<sequence length="169" mass="18516">MKKQQGATLAIALILLFVITILAVGSVQVSHMEERMSANIQDKEISLRAAESALNAGEDWLIAQTKKPVIYSNNCPASPCVRQMFDSTSLYSQPASWWNSNSAAYTSELKNVTAAPRYVIEYLQFVPDSPVVGSATFGTGVHYYRITARGVGANSESVTYLQTTVARRF</sequence>
<dbReference type="OrthoDB" id="5298746at2"/>
<dbReference type="Proteomes" id="UP000254794">
    <property type="component" value="Unassembled WGS sequence"/>
</dbReference>
<feature type="domain" description="Type 4 fimbrial biogenesis protein PilX N-terminal" evidence="2">
    <location>
        <begin position="5"/>
        <end position="55"/>
    </location>
</feature>
<dbReference type="RefSeq" id="WP_115330386.1">
    <property type="nucleotide sequence ID" value="NZ_CAAAHP010000004.1"/>
</dbReference>
<proteinExistence type="predicted"/>
<dbReference type="InterPro" id="IPR025205">
    <property type="entry name" value="PilX/PilW_C"/>
</dbReference>
<dbReference type="Pfam" id="PF13681">
    <property type="entry name" value="PilX"/>
    <property type="match status" value="1"/>
</dbReference>
<name>A0A378JHA6_9GAMM</name>
<keyword evidence="4" id="KW-1185">Reference proteome</keyword>
<dbReference type="AlphaFoldDB" id="A0A378JHA6"/>
<protein>
    <submittedName>
        <fullName evidence="3">Type IV pilus assembly protein PilX</fullName>
    </submittedName>
</protein>
<organism evidence="3 4">
    <name type="scientific">Legionella busanensis</name>
    <dbReference type="NCBI Taxonomy" id="190655"/>
    <lineage>
        <taxon>Bacteria</taxon>
        <taxon>Pseudomonadati</taxon>
        <taxon>Pseudomonadota</taxon>
        <taxon>Gammaproteobacteria</taxon>
        <taxon>Legionellales</taxon>
        <taxon>Legionellaceae</taxon>
        <taxon>Legionella</taxon>
    </lineage>
</organism>
<reference evidence="3 4" key="1">
    <citation type="submission" date="2018-06" db="EMBL/GenBank/DDBJ databases">
        <authorList>
            <consortium name="Pathogen Informatics"/>
            <person name="Doyle S."/>
        </authorList>
    </citation>
    <scope>NUCLEOTIDE SEQUENCE [LARGE SCALE GENOMIC DNA]</scope>
    <source>
        <strain evidence="3 4">NCTC13316</strain>
    </source>
</reference>
<dbReference type="Pfam" id="PF14341">
    <property type="entry name" value="PilX_N"/>
    <property type="match status" value="1"/>
</dbReference>
<gene>
    <name evidence="3" type="primary">pilX</name>
    <name evidence="3" type="ORF">NCTC13316_00769</name>
</gene>